<organism evidence="1 2">
    <name type="scientific">Wickerhamomyces ciferrii (strain ATCC 14091 / BCRC 22168 / CBS 111 / JCM 3599 / NBRC 0793 / NRRL Y-1031 F-60-10)</name>
    <name type="common">Yeast</name>
    <name type="synonym">Pichia ciferrii</name>
    <dbReference type="NCBI Taxonomy" id="1206466"/>
    <lineage>
        <taxon>Eukaryota</taxon>
        <taxon>Fungi</taxon>
        <taxon>Dikarya</taxon>
        <taxon>Ascomycota</taxon>
        <taxon>Saccharomycotina</taxon>
        <taxon>Saccharomycetes</taxon>
        <taxon>Phaffomycetales</taxon>
        <taxon>Wickerhamomycetaceae</taxon>
        <taxon>Wickerhamomyces</taxon>
    </lineage>
</organism>
<accession>K0KPI1</accession>
<proteinExistence type="predicted"/>
<dbReference type="Gene3D" id="3.60.15.10">
    <property type="entry name" value="Ribonuclease Z/Hydroxyacylglutathione hydrolase-like"/>
    <property type="match status" value="1"/>
</dbReference>
<dbReference type="Proteomes" id="UP000009328">
    <property type="component" value="Unassembled WGS sequence"/>
</dbReference>
<dbReference type="AlphaFoldDB" id="K0KPI1"/>
<dbReference type="HOGENOM" id="CLU_056292_1_0_1"/>
<protein>
    <recommendedName>
        <fullName evidence="3">Metallo-beta-lactamase domain-containing protein</fullName>
    </recommendedName>
</protein>
<gene>
    <name evidence="1" type="ORF">BN7_6787</name>
</gene>
<name>K0KPI1_WICCF</name>
<dbReference type="PANTHER" id="PTHR33835:SF1">
    <property type="entry name" value="METALLO-BETA-LACTAMASE DOMAIN-CONTAINING PROTEIN"/>
    <property type="match status" value="1"/>
</dbReference>
<evidence type="ECO:0000313" key="1">
    <source>
        <dbReference type="EMBL" id="CCH47165.1"/>
    </source>
</evidence>
<reference evidence="1 2" key="1">
    <citation type="journal article" date="2012" name="Eukaryot. Cell">
        <title>Draft genome sequence of Wickerhamomyces ciferrii NRRL Y-1031 F-60-10.</title>
        <authorList>
            <person name="Schneider J."/>
            <person name="Andrea H."/>
            <person name="Blom J."/>
            <person name="Jaenicke S."/>
            <person name="Ruckert C."/>
            <person name="Schorsch C."/>
            <person name="Szczepanowski R."/>
            <person name="Farwick M."/>
            <person name="Goesmann A."/>
            <person name="Puhler A."/>
            <person name="Schaffer S."/>
            <person name="Tauch A."/>
            <person name="Kohler T."/>
            <person name="Brinkrolf K."/>
        </authorList>
    </citation>
    <scope>NUCLEOTIDE SEQUENCE [LARGE SCALE GENOMIC DNA]</scope>
    <source>
        <strain evidence="2">ATCC 14091 / BCRC 22168 / CBS 111 / JCM 3599 / NBRC 0793 / NRRL Y-1031 F-60-10</strain>
    </source>
</reference>
<dbReference type="InterPro" id="IPR025638">
    <property type="entry name" value="DUF4336"/>
</dbReference>
<comment type="caution">
    <text evidence="1">The sequence shown here is derived from an EMBL/GenBank/DDBJ whole genome shotgun (WGS) entry which is preliminary data.</text>
</comment>
<evidence type="ECO:0000313" key="2">
    <source>
        <dbReference type="Proteomes" id="UP000009328"/>
    </source>
</evidence>
<dbReference type="EMBL" id="CAIF01000353">
    <property type="protein sequence ID" value="CCH47165.1"/>
    <property type="molecule type" value="Genomic_DNA"/>
</dbReference>
<evidence type="ECO:0008006" key="3">
    <source>
        <dbReference type="Google" id="ProtNLM"/>
    </source>
</evidence>
<dbReference type="PANTHER" id="PTHR33835">
    <property type="entry name" value="YALI0C07656P"/>
    <property type="match status" value="1"/>
</dbReference>
<dbReference type="InterPro" id="IPR036866">
    <property type="entry name" value="RibonucZ/Hydroxyglut_hydro"/>
</dbReference>
<dbReference type="InParanoid" id="K0KPI1"/>
<sequence length="263" mass="29598">MAGYPNPLGGITRRLNQTTTIHSTSFKRGSYLNFGNRTAIINIPNTNKLIIWSSIPVGKELESVINEASKSLTGEVEIIAGIIPDKEHTMAAIDLKKKYPNIFLIGPSGITDKPDLKLDYIFQDSEANQIVKGSSILKDLINLDFIFLNGHINKELVTFDKNTHTLFEADLLFNIPWDGNKNPEQYPNFNQNSGMSFLTRFLNSDSTIGRFLLRKLIPINPNNQKGIKAIYNEFEFDTIVPSHGAIVEKNGKTEFQKLFCTYL</sequence>
<dbReference type="eggNOG" id="ENOG502S1EZ">
    <property type="taxonomic scope" value="Eukaryota"/>
</dbReference>
<keyword evidence="2" id="KW-1185">Reference proteome</keyword>
<dbReference type="SUPFAM" id="SSF56281">
    <property type="entry name" value="Metallo-hydrolase/oxidoreductase"/>
    <property type="match status" value="1"/>
</dbReference>